<name>A0A9P5UGL0_9AGAR</name>
<protein>
    <submittedName>
        <fullName evidence="7">Tubulin binding cofactor C-domain-containing protein</fullName>
    </submittedName>
</protein>
<dbReference type="InterPro" id="IPR027684">
    <property type="entry name" value="TBCC"/>
</dbReference>
<feature type="domain" description="C-CAP/cofactor C-like" evidence="6">
    <location>
        <begin position="103"/>
        <end position="275"/>
    </location>
</feature>
<dbReference type="GO" id="GO:0005737">
    <property type="term" value="C:cytoplasm"/>
    <property type="evidence" value="ECO:0007669"/>
    <property type="project" value="UniProtKB-SubCell"/>
</dbReference>
<dbReference type="Gene3D" id="1.20.58.1250">
    <property type="entry name" value="Tubulin Binding Cofactor C, N-terminal domain"/>
    <property type="match status" value="1"/>
</dbReference>
<dbReference type="AlphaFoldDB" id="A0A9P5UGL0"/>
<dbReference type="GO" id="GO:0007023">
    <property type="term" value="P:post-chaperonin tubulin folding pathway"/>
    <property type="evidence" value="ECO:0007669"/>
    <property type="project" value="InterPro"/>
</dbReference>
<dbReference type="Gene3D" id="2.160.20.70">
    <property type="match status" value="1"/>
</dbReference>
<dbReference type="EMBL" id="JADNRY010000001">
    <property type="protein sequence ID" value="KAF9078589.1"/>
    <property type="molecule type" value="Genomic_DNA"/>
</dbReference>
<evidence type="ECO:0000256" key="5">
    <source>
        <dbReference type="ARBA" id="ARBA00026055"/>
    </source>
</evidence>
<dbReference type="PROSITE" id="PS51329">
    <property type="entry name" value="C_CAP_COFACTOR_C"/>
    <property type="match status" value="1"/>
</dbReference>
<reference evidence="7" key="1">
    <citation type="submission" date="2020-11" db="EMBL/GenBank/DDBJ databases">
        <authorList>
            <consortium name="DOE Joint Genome Institute"/>
            <person name="Ahrendt S."/>
            <person name="Riley R."/>
            <person name="Andreopoulos W."/>
            <person name="Labutti K."/>
            <person name="Pangilinan J."/>
            <person name="Ruiz-Duenas F.J."/>
            <person name="Barrasa J.M."/>
            <person name="Sanchez-Garcia M."/>
            <person name="Camarero S."/>
            <person name="Miyauchi S."/>
            <person name="Serrano A."/>
            <person name="Linde D."/>
            <person name="Babiker R."/>
            <person name="Drula E."/>
            <person name="Ayuso-Fernandez I."/>
            <person name="Pacheco R."/>
            <person name="Padilla G."/>
            <person name="Ferreira P."/>
            <person name="Barriuso J."/>
            <person name="Kellner H."/>
            <person name="Castanera R."/>
            <person name="Alfaro M."/>
            <person name="Ramirez L."/>
            <person name="Pisabarro A.G."/>
            <person name="Kuo A."/>
            <person name="Tritt A."/>
            <person name="Lipzen A."/>
            <person name="He G."/>
            <person name="Yan M."/>
            <person name="Ng V."/>
            <person name="Cullen D."/>
            <person name="Martin F."/>
            <person name="Rosso M.-N."/>
            <person name="Henrissat B."/>
            <person name="Hibbett D."/>
            <person name="Martinez A.T."/>
            <person name="Grigoriev I.V."/>
        </authorList>
    </citation>
    <scope>NUCLEOTIDE SEQUENCE</scope>
    <source>
        <strain evidence="7">AH 40177</strain>
    </source>
</reference>
<comment type="subunit">
    <text evidence="5">Supercomplex made of cofactors A to E. Cofactors A and D function by capturing and stabilizing tubulin in a quasi-native conformation. Cofactor E binds to the cofactor D-tubulin complex; interaction with cofactor C then causes the release of tubulin polypeptides that are committed to the native state.</text>
</comment>
<dbReference type="Proteomes" id="UP000772434">
    <property type="component" value="Unassembled WGS sequence"/>
</dbReference>
<evidence type="ECO:0000256" key="1">
    <source>
        <dbReference type="ARBA" id="ARBA00004496"/>
    </source>
</evidence>
<evidence type="ECO:0000313" key="7">
    <source>
        <dbReference type="EMBL" id="KAF9078589.1"/>
    </source>
</evidence>
<dbReference type="GO" id="GO:0007021">
    <property type="term" value="P:tubulin complex assembly"/>
    <property type="evidence" value="ECO:0007669"/>
    <property type="project" value="TreeGrafter"/>
</dbReference>
<dbReference type="Pfam" id="PF07986">
    <property type="entry name" value="TBCC"/>
    <property type="match status" value="1"/>
</dbReference>
<evidence type="ECO:0000256" key="2">
    <source>
        <dbReference type="ARBA" id="ARBA00008848"/>
    </source>
</evidence>
<comment type="subcellular location">
    <subcellularLocation>
        <location evidence="1">Cytoplasm</location>
    </subcellularLocation>
</comment>
<organism evidence="7 8">
    <name type="scientific">Rhodocollybia butyracea</name>
    <dbReference type="NCBI Taxonomy" id="206335"/>
    <lineage>
        <taxon>Eukaryota</taxon>
        <taxon>Fungi</taxon>
        <taxon>Dikarya</taxon>
        <taxon>Basidiomycota</taxon>
        <taxon>Agaricomycotina</taxon>
        <taxon>Agaricomycetes</taxon>
        <taxon>Agaricomycetidae</taxon>
        <taxon>Agaricales</taxon>
        <taxon>Marasmiineae</taxon>
        <taxon>Omphalotaceae</taxon>
        <taxon>Rhodocollybia</taxon>
    </lineage>
</organism>
<comment type="caution">
    <text evidence="7">The sequence shown here is derived from an EMBL/GenBank/DDBJ whole genome shotgun (WGS) entry which is preliminary data.</text>
</comment>
<gene>
    <name evidence="7" type="ORF">BDP27DRAFT_1388382</name>
</gene>
<evidence type="ECO:0000313" key="8">
    <source>
        <dbReference type="Proteomes" id="UP000772434"/>
    </source>
</evidence>
<evidence type="ECO:0000256" key="4">
    <source>
        <dbReference type="ARBA" id="ARBA00022990"/>
    </source>
</evidence>
<dbReference type="Pfam" id="PF16752">
    <property type="entry name" value="TBCC_N"/>
    <property type="match status" value="1"/>
</dbReference>
<dbReference type="InterPro" id="IPR016098">
    <property type="entry name" value="CAP/MinC_C"/>
</dbReference>
<dbReference type="InterPro" id="IPR038397">
    <property type="entry name" value="TBCC_N_sf"/>
</dbReference>
<keyword evidence="4" id="KW-0007">Acetylation</keyword>
<accession>A0A9P5UGL0</accession>
<dbReference type="InterPro" id="IPR031925">
    <property type="entry name" value="TBCC_N"/>
</dbReference>
<evidence type="ECO:0000259" key="6">
    <source>
        <dbReference type="PROSITE" id="PS51329"/>
    </source>
</evidence>
<dbReference type="PANTHER" id="PTHR15139:SF0">
    <property type="entry name" value="TUBULIN-SPECIFIC CHAPERONE C"/>
    <property type="match status" value="1"/>
</dbReference>
<evidence type="ECO:0000256" key="3">
    <source>
        <dbReference type="ARBA" id="ARBA00022490"/>
    </source>
</evidence>
<dbReference type="InterPro" id="IPR012945">
    <property type="entry name" value="Tubulin-bd_cofactor_C_dom"/>
</dbReference>
<dbReference type="InterPro" id="IPR017901">
    <property type="entry name" value="C-CAP_CF_C-like"/>
</dbReference>
<dbReference type="OrthoDB" id="194775at2759"/>
<sequence length="324" mass="35914">MATSQPNEGSRWNFSHGFLNEFQSSRLDLETQIQQATRSRTTSKEILDSLNVQLAKLSKTVVDATGSLPNYDQRNCETQLKELERSLDTLRKASFPTSKFAFKRKAKETPQLQKEAVVLALDDVAPTSTPVAPTLSSCSGKLILPKDLPDLETVSSELRSELSLIDLDGCVLNLIEAKQYEISALHLRNVKNSILLLPSLEGSIILHDLSNCVIVVRCHQLRMHTSKDIDVYLSIQSNPTIEHCSSIRFGPYPSILPLASGFKQKLDVVVQDFSHIQSTPSPNWTSMPSGYGEDFWQLITSGGSLDVKQMLAQALPMNSNSINQ</sequence>
<dbReference type="PANTHER" id="PTHR15139">
    <property type="entry name" value="TUBULIN FOLDING COFACTOR C"/>
    <property type="match status" value="1"/>
</dbReference>
<dbReference type="GO" id="GO:0015631">
    <property type="term" value="F:tubulin binding"/>
    <property type="evidence" value="ECO:0007669"/>
    <property type="project" value="InterPro"/>
</dbReference>
<keyword evidence="8" id="KW-1185">Reference proteome</keyword>
<comment type="similarity">
    <text evidence="2">Belongs to the TBCC family.</text>
</comment>
<keyword evidence="3" id="KW-0963">Cytoplasm</keyword>
<proteinExistence type="inferred from homology"/>